<comment type="caution">
    <text evidence="1">The sequence shown here is derived from an EMBL/GenBank/DDBJ whole genome shotgun (WGS) entry which is preliminary data.</text>
</comment>
<dbReference type="AlphaFoldDB" id="A0A9Q0T3G1"/>
<reference evidence="1" key="2">
    <citation type="journal article" date="2023" name="Int. J. Mol. Sci.">
        <title>De Novo Assembly and Annotation of 11 Diverse Shrub Willow (Salix) Genomes Reveals Novel Gene Organization in Sex-Linked Regions.</title>
        <authorList>
            <person name="Hyden B."/>
            <person name="Feng K."/>
            <person name="Yates T.B."/>
            <person name="Jawdy S."/>
            <person name="Cereghino C."/>
            <person name="Smart L.B."/>
            <person name="Muchero W."/>
        </authorList>
    </citation>
    <scope>NUCLEOTIDE SEQUENCE</scope>
    <source>
        <tissue evidence="1">Shoot tip</tissue>
    </source>
</reference>
<dbReference type="EMBL" id="JAPFFK010000017">
    <property type="protein sequence ID" value="KAJ6699150.1"/>
    <property type="molecule type" value="Genomic_DNA"/>
</dbReference>
<sequence>MVTCFTCWKQETFKMELGFQAKILMEMPLLVCYVTSRLRRTSAGGRT</sequence>
<dbReference type="Proteomes" id="UP001151532">
    <property type="component" value="Chromosome 6"/>
</dbReference>
<reference evidence="1" key="1">
    <citation type="submission" date="2022-11" db="EMBL/GenBank/DDBJ databases">
        <authorList>
            <person name="Hyden B.L."/>
            <person name="Feng K."/>
            <person name="Yates T."/>
            <person name="Jawdy S."/>
            <person name="Smart L.B."/>
            <person name="Muchero W."/>
        </authorList>
    </citation>
    <scope>NUCLEOTIDE SEQUENCE</scope>
    <source>
        <tissue evidence="1">Shoot tip</tissue>
    </source>
</reference>
<name>A0A9Q0T3G1_SALPP</name>
<evidence type="ECO:0000313" key="1">
    <source>
        <dbReference type="EMBL" id="KAJ6699150.1"/>
    </source>
</evidence>
<evidence type="ECO:0000313" key="2">
    <source>
        <dbReference type="Proteomes" id="UP001151532"/>
    </source>
</evidence>
<organism evidence="1 2">
    <name type="scientific">Salix purpurea</name>
    <name type="common">Purple osier willow</name>
    <dbReference type="NCBI Taxonomy" id="77065"/>
    <lineage>
        <taxon>Eukaryota</taxon>
        <taxon>Viridiplantae</taxon>
        <taxon>Streptophyta</taxon>
        <taxon>Embryophyta</taxon>
        <taxon>Tracheophyta</taxon>
        <taxon>Spermatophyta</taxon>
        <taxon>Magnoliopsida</taxon>
        <taxon>eudicotyledons</taxon>
        <taxon>Gunneridae</taxon>
        <taxon>Pentapetalae</taxon>
        <taxon>rosids</taxon>
        <taxon>fabids</taxon>
        <taxon>Malpighiales</taxon>
        <taxon>Salicaceae</taxon>
        <taxon>Saliceae</taxon>
        <taxon>Salix</taxon>
    </lineage>
</organism>
<protein>
    <submittedName>
        <fullName evidence="1">Uncharacterized protein</fullName>
    </submittedName>
</protein>
<keyword evidence="2" id="KW-1185">Reference proteome</keyword>
<gene>
    <name evidence="1" type="ORF">OIU79_012420</name>
</gene>
<proteinExistence type="predicted"/>
<accession>A0A9Q0T3G1</accession>